<comment type="caution">
    <text evidence="1">The sequence shown here is derived from an EMBL/GenBank/DDBJ whole genome shotgun (WGS) entry which is preliminary data.</text>
</comment>
<reference evidence="1 2" key="1">
    <citation type="submission" date="2018-08" db="EMBL/GenBank/DDBJ databases">
        <title>A genome reference for cultivated species of the human gut microbiota.</title>
        <authorList>
            <person name="Zou Y."/>
            <person name="Xue W."/>
            <person name="Luo G."/>
        </authorList>
    </citation>
    <scope>NUCLEOTIDE SEQUENCE [LARGE SCALE GENOMIC DNA]</scope>
    <source>
        <strain evidence="1 2">AF36-7BH</strain>
    </source>
</reference>
<sequence length="91" mass="11170">MRIIDRLRIFFDIDYSSNKEYWIPINEIKIREEFLATPPNYRKFRKKENTFIKYGELGKIIIDRNYELIDGYCSYLICKKYDIGKAPVWFE</sequence>
<dbReference type="Proteomes" id="UP000285201">
    <property type="component" value="Unassembled WGS sequence"/>
</dbReference>
<dbReference type="EMBL" id="QROY01000002">
    <property type="protein sequence ID" value="RHL71172.1"/>
    <property type="molecule type" value="Genomic_DNA"/>
</dbReference>
<dbReference type="RefSeq" id="WP_118370044.1">
    <property type="nucleotide sequence ID" value="NZ_QROY01000002.1"/>
</dbReference>
<accession>A0A415MEB2</accession>
<protein>
    <submittedName>
        <fullName evidence="1">Uncharacterized protein</fullName>
    </submittedName>
</protein>
<organism evidence="1 2">
    <name type="scientific">Lachnospira eligens</name>
    <dbReference type="NCBI Taxonomy" id="39485"/>
    <lineage>
        <taxon>Bacteria</taxon>
        <taxon>Bacillati</taxon>
        <taxon>Bacillota</taxon>
        <taxon>Clostridia</taxon>
        <taxon>Lachnospirales</taxon>
        <taxon>Lachnospiraceae</taxon>
        <taxon>Lachnospira</taxon>
    </lineage>
</organism>
<gene>
    <name evidence="1" type="ORF">DW007_03225</name>
</gene>
<proteinExistence type="predicted"/>
<evidence type="ECO:0000313" key="1">
    <source>
        <dbReference type="EMBL" id="RHL71172.1"/>
    </source>
</evidence>
<dbReference type="AlphaFoldDB" id="A0A415MEB2"/>
<evidence type="ECO:0000313" key="2">
    <source>
        <dbReference type="Proteomes" id="UP000285201"/>
    </source>
</evidence>
<name>A0A415MEB2_9FIRM</name>